<evidence type="ECO:0000259" key="1">
    <source>
        <dbReference type="Pfam" id="PF21056"/>
    </source>
</evidence>
<proteinExistence type="predicted"/>
<comment type="caution">
    <text evidence="2">The sequence shown here is derived from an EMBL/GenBank/DDBJ whole genome shotgun (WGS) entry which is preliminary data.</text>
</comment>
<dbReference type="PANTHER" id="PTHR31569">
    <property type="entry name" value="SWIM-TYPE DOMAIN-CONTAINING PROTEIN"/>
    <property type="match status" value="1"/>
</dbReference>
<name>A0A2P4XYR6_9STRA</name>
<organism evidence="2 3">
    <name type="scientific">Phytophthora palmivora</name>
    <dbReference type="NCBI Taxonomy" id="4796"/>
    <lineage>
        <taxon>Eukaryota</taxon>
        <taxon>Sar</taxon>
        <taxon>Stramenopiles</taxon>
        <taxon>Oomycota</taxon>
        <taxon>Peronosporomycetes</taxon>
        <taxon>Peronosporales</taxon>
        <taxon>Peronosporaceae</taxon>
        <taxon>Phytophthora</taxon>
    </lineage>
</organism>
<dbReference type="Proteomes" id="UP000237271">
    <property type="component" value="Unassembled WGS sequence"/>
</dbReference>
<evidence type="ECO:0000313" key="3">
    <source>
        <dbReference type="Proteomes" id="UP000237271"/>
    </source>
</evidence>
<feature type="domain" description="ZSWIM1/3 RNaseH-like" evidence="1">
    <location>
        <begin position="106"/>
        <end position="202"/>
    </location>
</feature>
<dbReference type="PANTHER" id="PTHR31569:SF4">
    <property type="entry name" value="SWIM-TYPE DOMAIN-CONTAINING PROTEIN"/>
    <property type="match status" value="1"/>
</dbReference>
<dbReference type="EMBL" id="NCKW01006840">
    <property type="protein sequence ID" value="POM70692.1"/>
    <property type="molecule type" value="Genomic_DNA"/>
</dbReference>
<accession>A0A2P4XYR6</accession>
<gene>
    <name evidence="2" type="ORF">PHPALM_12832</name>
</gene>
<dbReference type="InterPro" id="IPR052579">
    <property type="entry name" value="Zinc_finger_SWIM"/>
</dbReference>
<dbReference type="AlphaFoldDB" id="A0A2P4XYR6"/>
<dbReference type="Pfam" id="PF21056">
    <property type="entry name" value="ZSWIM1-3_RNaseH-like"/>
    <property type="match status" value="1"/>
</dbReference>
<dbReference type="OrthoDB" id="124342at2759"/>
<evidence type="ECO:0000313" key="2">
    <source>
        <dbReference type="EMBL" id="POM70692.1"/>
    </source>
</evidence>
<protein>
    <recommendedName>
        <fullName evidence="1">ZSWIM1/3 RNaseH-like domain-containing protein</fullName>
    </recommendedName>
</protein>
<dbReference type="InterPro" id="IPR048324">
    <property type="entry name" value="ZSWIM1-3_RNaseH-like"/>
</dbReference>
<sequence>MFYIQNHTHSHPTSDMQASTYLTTKPLPLDDQDREDVKALADARVSSKHITNLLNDRIGCKVTPQQTRNLIRSIMAHDSGEDRLKDMLHALRQLEGSDVLVIQDQIDTKVQKIMFERWGETLTMDFTHGTNNIGYHLGSLVVTTATGRGFPVVDFICLNEYAVTINTILDYFKETNPMWSNVRSVVIDKDLWNGKCSRNAFRKRKFCFVIQSEDLLILMTKLLYSCTEEIYNTGYDALDLYCKVNKKQAFFAYFEKDWNSCH</sequence>
<reference evidence="2 3" key="1">
    <citation type="journal article" date="2017" name="Genome Biol. Evol.">
        <title>Phytophthora megakarya and P. palmivora, closely related causal agents of cacao black pod rot, underwent increases in genome sizes and gene numbers by different mechanisms.</title>
        <authorList>
            <person name="Ali S.S."/>
            <person name="Shao J."/>
            <person name="Lary D.J."/>
            <person name="Kronmiller B."/>
            <person name="Shen D."/>
            <person name="Strem M.D."/>
            <person name="Amoako-Attah I."/>
            <person name="Akrofi A.Y."/>
            <person name="Begoude B.A."/>
            <person name="Ten Hoopen G.M."/>
            <person name="Coulibaly K."/>
            <person name="Kebe B.I."/>
            <person name="Melnick R.L."/>
            <person name="Guiltinan M.J."/>
            <person name="Tyler B.M."/>
            <person name="Meinhardt L.W."/>
            <person name="Bailey B.A."/>
        </authorList>
    </citation>
    <scope>NUCLEOTIDE SEQUENCE [LARGE SCALE GENOMIC DNA]</scope>
    <source>
        <strain evidence="3">sbr112.9</strain>
    </source>
</reference>
<keyword evidence="3" id="KW-1185">Reference proteome</keyword>